<dbReference type="SUPFAM" id="SSF57850">
    <property type="entry name" value="RING/U-box"/>
    <property type="match status" value="1"/>
</dbReference>
<dbReference type="GO" id="GO:0061630">
    <property type="term" value="F:ubiquitin protein ligase activity"/>
    <property type="evidence" value="ECO:0007669"/>
    <property type="project" value="UniProtKB-UniRule"/>
</dbReference>
<evidence type="ECO:0000256" key="3">
    <source>
        <dbReference type="ARBA" id="ARBA00022679"/>
    </source>
</evidence>
<organism evidence="9 10">
    <name type="scientific">Tagetes erecta</name>
    <name type="common">African marigold</name>
    <dbReference type="NCBI Taxonomy" id="13708"/>
    <lineage>
        <taxon>Eukaryota</taxon>
        <taxon>Viridiplantae</taxon>
        <taxon>Streptophyta</taxon>
        <taxon>Embryophyta</taxon>
        <taxon>Tracheophyta</taxon>
        <taxon>Spermatophyta</taxon>
        <taxon>Magnoliopsida</taxon>
        <taxon>eudicotyledons</taxon>
        <taxon>Gunneridae</taxon>
        <taxon>Pentapetalae</taxon>
        <taxon>asterids</taxon>
        <taxon>campanulids</taxon>
        <taxon>Asterales</taxon>
        <taxon>Asteraceae</taxon>
        <taxon>Asteroideae</taxon>
        <taxon>Heliantheae alliance</taxon>
        <taxon>Tageteae</taxon>
        <taxon>Tagetes</taxon>
    </lineage>
</organism>
<evidence type="ECO:0000256" key="7">
    <source>
        <dbReference type="SAM" id="MobiDB-lite"/>
    </source>
</evidence>
<dbReference type="GO" id="GO:0005789">
    <property type="term" value="C:endoplasmic reticulum membrane"/>
    <property type="evidence" value="ECO:0007669"/>
    <property type="project" value="UniProtKB-SubCell"/>
</dbReference>
<comment type="domain">
    <text evidence="6">The RING-type zinc finger domain is responsible for E3 ligase activity.</text>
</comment>
<dbReference type="InterPro" id="IPR045103">
    <property type="entry name" value="RNF5/RNF185-like"/>
</dbReference>
<dbReference type="Gene3D" id="3.30.40.10">
    <property type="entry name" value="Zinc/RING finger domain, C3HC4 (zinc finger)"/>
    <property type="match status" value="1"/>
</dbReference>
<name>A0AAD8JZC2_TARER</name>
<evidence type="ECO:0000313" key="10">
    <source>
        <dbReference type="Proteomes" id="UP001229421"/>
    </source>
</evidence>
<dbReference type="PROSITE" id="PS50089">
    <property type="entry name" value="ZF_RING_2"/>
    <property type="match status" value="1"/>
</dbReference>
<evidence type="ECO:0000313" key="9">
    <source>
        <dbReference type="EMBL" id="KAK1413362.1"/>
    </source>
</evidence>
<gene>
    <name evidence="9" type="ORF">QVD17_35134</name>
</gene>
<dbReference type="GO" id="GO:0006511">
    <property type="term" value="P:ubiquitin-dependent protein catabolic process"/>
    <property type="evidence" value="ECO:0007669"/>
    <property type="project" value="UniProtKB-UniRule"/>
</dbReference>
<keyword evidence="6" id="KW-0479">Metal-binding</keyword>
<evidence type="ECO:0000259" key="8">
    <source>
        <dbReference type="PROSITE" id="PS50089"/>
    </source>
</evidence>
<comment type="pathway">
    <text evidence="2 6">Protein modification; protein ubiquitination.</text>
</comment>
<dbReference type="InterPro" id="IPR013083">
    <property type="entry name" value="Znf_RING/FYVE/PHD"/>
</dbReference>
<accession>A0AAD8JZC2</accession>
<dbReference type="Proteomes" id="UP001229421">
    <property type="component" value="Unassembled WGS sequence"/>
</dbReference>
<feature type="region of interest" description="Disordered" evidence="7">
    <location>
        <begin position="1"/>
        <end position="26"/>
    </location>
</feature>
<keyword evidence="6" id="KW-0256">Endoplasmic reticulum</keyword>
<evidence type="ECO:0000256" key="6">
    <source>
        <dbReference type="RuleBase" id="RU369090"/>
    </source>
</evidence>
<dbReference type="SMART" id="SM00184">
    <property type="entry name" value="RING"/>
    <property type="match status" value="1"/>
</dbReference>
<dbReference type="InterPro" id="IPR001841">
    <property type="entry name" value="Znf_RING"/>
</dbReference>
<keyword evidence="5 6" id="KW-0863">Zinc-finger</keyword>
<dbReference type="Pfam" id="PF13920">
    <property type="entry name" value="zf-C3HC4_3"/>
    <property type="match status" value="1"/>
</dbReference>
<dbReference type="GO" id="GO:0008270">
    <property type="term" value="F:zinc ion binding"/>
    <property type="evidence" value="ECO:0007669"/>
    <property type="project" value="UniProtKB-KW"/>
</dbReference>
<dbReference type="AlphaFoldDB" id="A0AAD8JZC2"/>
<evidence type="ECO:0000256" key="1">
    <source>
        <dbReference type="ARBA" id="ARBA00000900"/>
    </source>
</evidence>
<comment type="subcellular location">
    <subcellularLocation>
        <location evidence="6">Endoplasmic reticulum membrane</location>
        <topology evidence="6">Single-pass type IV membrane protein</topology>
    </subcellularLocation>
</comment>
<keyword evidence="4 6" id="KW-0833">Ubl conjugation pathway</keyword>
<comment type="function">
    <text evidence="6">E3 ubiquitin-protein ligase.</text>
</comment>
<evidence type="ECO:0000256" key="2">
    <source>
        <dbReference type="ARBA" id="ARBA00004906"/>
    </source>
</evidence>
<protein>
    <recommendedName>
        <fullName evidence="6">E3 ubiquitin-protein ligase RMA</fullName>
        <ecNumber evidence="6">2.3.2.27</ecNumber>
    </recommendedName>
    <alternativeName>
        <fullName evidence="6">Protein RING membrane-anchor</fullName>
    </alternativeName>
    <alternativeName>
        <fullName evidence="6">RING-type E3 ubiquitin transferase RMA</fullName>
    </alternativeName>
</protein>
<dbReference type="EMBL" id="JAUHHV010000009">
    <property type="protein sequence ID" value="KAK1413362.1"/>
    <property type="molecule type" value="Genomic_DNA"/>
</dbReference>
<dbReference type="PANTHER" id="PTHR12313">
    <property type="entry name" value="E3 UBIQUITIN-PROTEIN LIGASE RNF5-RELATED"/>
    <property type="match status" value="1"/>
</dbReference>
<comment type="caution">
    <text evidence="9">The sequence shown here is derived from an EMBL/GenBank/DDBJ whole genome shotgun (WGS) entry which is preliminary data.</text>
</comment>
<evidence type="ECO:0000256" key="4">
    <source>
        <dbReference type="ARBA" id="ARBA00022786"/>
    </source>
</evidence>
<keyword evidence="10" id="KW-1185">Reference proteome</keyword>
<keyword evidence="3 6" id="KW-0808">Transferase</keyword>
<sequence length="204" mass="23023">MGDNLFPNLDLNQDPFVDPSPLGFNEHQPPQRTIEDRFRLLSAACFNSRQSHRNQRVINNPMISFMPIVSVMNKHHKRDKTHLAKALKLDLDEDGVVGDLFDCNVCLNVAKDPILTCCGHLFCWGCFYQVPYVDSFSKECPVCKGEVIDANITPVYGNGNASESSLRRIPPRPQAHRVESVVQQSFSQGVDHSSVRVLNFRNNI</sequence>
<reference evidence="9" key="1">
    <citation type="journal article" date="2023" name="bioRxiv">
        <title>Improved chromosome-level genome assembly for marigold (Tagetes erecta).</title>
        <authorList>
            <person name="Jiang F."/>
            <person name="Yuan L."/>
            <person name="Wang S."/>
            <person name="Wang H."/>
            <person name="Xu D."/>
            <person name="Wang A."/>
            <person name="Fan W."/>
        </authorList>
    </citation>
    <scope>NUCLEOTIDE SEQUENCE</scope>
    <source>
        <strain evidence="9">WSJ</strain>
        <tissue evidence="9">Leaf</tissue>
    </source>
</reference>
<comment type="catalytic activity">
    <reaction evidence="1 6">
        <text>S-ubiquitinyl-[E2 ubiquitin-conjugating enzyme]-L-cysteine + [acceptor protein]-L-lysine = [E2 ubiquitin-conjugating enzyme]-L-cysteine + N(6)-ubiquitinyl-[acceptor protein]-L-lysine.</text>
        <dbReference type="EC" id="2.3.2.27"/>
    </reaction>
</comment>
<proteinExistence type="predicted"/>
<dbReference type="EC" id="2.3.2.27" evidence="6"/>
<feature type="domain" description="RING-type" evidence="8">
    <location>
        <begin position="103"/>
        <end position="144"/>
    </location>
</feature>
<keyword evidence="6" id="KW-0862">Zinc</keyword>
<evidence type="ECO:0000256" key="5">
    <source>
        <dbReference type="PROSITE-ProRule" id="PRU00175"/>
    </source>
</evidence>